<feature type="region of interest" description="Disordered" evidence="1">
    <location>
        <begin position="505"/>
        <end position="597"/>
    </location>
</feature>
<name>A0A2P5HJP3_DIAHE</name>
<feature type="compositionally biased region" description="Low complexity" evidence="1">
    <location>
        <begin position="52"/>
        <end position="62"/>
    </location>
</feature>
<reference evidence="2" key="1">
    <citation type="submission" date="2017-09" db="EMBL/GenBank/DDBJ databases">
        <title>Polyketide synthases of a Diaporthe helianthi virulent isolate.</title>
        <authorList>
            <person name="Baroncelli R."/>
        </authorList>
    </citation>
    <scope>NUCLEOTIDE SEQUENCE [LARGE SCALE GENOMIC DNA]</scope>
    <source>
        <strain evidence="2">7/96</strain>
    </source>
</reference>
<feature type="compositionally biased region" description="Polar residues" evidence="1">
    <location>
        <begin position="577"/>
        <end position="597"/>
    </location>
</feature>
<dbReference type="InParanoid" id="A0A2P5HJP3"/>
<feature type="compositionally biased region" description="Basic and acidic residues" evidence="1">
    <location>
        <begin position="544"/>
        <end position="553"/>
    </location>
</feature>
<keyword evidence="3" id="KW-1185">Reference proteome</keyword>
<feature type="region of interest" description="Disordered" evidence="1">
    <location>
        <begin position="1"/>
        <end position="155"/>
    </location>
</feature>
<feature type="compositionally biased region" description="Polar residues" evidence="1">
    <location>
        <begin position="1"/>
        <end position="14"/>
    </location>
</feature>
<feature type="compositionally biased region" description="Low complexity" evidence="1">
    <location>
        <begin position="104"/>
        <end position="120"/>
    </location>
</feature>
<evidence type="ECO:0000313" key="2">
    <source>
        <dbReference type="EMBL" id="POS70447.1"/>
    </source>
</evidence>
<feature type="compositionally biased region" description="Low complexity" evidence="1">
    <location>
        <begin position="559"/>
        <end position="575"/>
    </location>
</feature>
<sequence length="677" mass="72681">MYIDVNSGSATNDQVAHGTGQGKARLDDGGGAENDVSHTHPSDINQFTSTMPSPHNHNHNPNWAQDNGQPKWIPFGVLIPENVGSSQPDLGSFPRAAQPHRVTSAGMPPSSGVPGSSRGSLAQSPNNLQLDDTDDLFSEDSQVPSPDLGSPRASFPVVVPSHAASSNTGTPSNAGTPDEIEPSIDLFSLPKIGSTITDDPNLPAFLAHNGVLTINSASGPGNAGRSRALQATVAHVQSLVALRGAGYGGYIRDLDQYERYKKVYKESLKRPTAGQLSDMPQDPDGQQALVKELCEAIANLEGIESGLTRKTRGAGEQPGILDSVGVKCVKEKGPFGLEMLAWEFLRALRDAQTGNLELSSPKDVFKEFGTFMGRFEVLKASLNINKNLVKDALESDQDVNRIVANPEGERSKKNANHTLNKSKAEQLHLIQQAKNRSATAHETTGKRKGGASTDTPTEKRTKLSGAPVVDTTPAQPVLRLQRPQSALQLQHQLPRQPQLVPRPQAAQVLARVHHQPPQQHAKTGAHSQPVGIQPVQPQLQHGNPEQHGEHVDDSGYAGQQGTPPQQGTPRQQRTPEQLHTLQPSDNQPSDNQPRTQTPRALEQLPQHIETRPQSGGAQLEQLGNLAYLENAHQNIIQQVQQSSSPLRQGQQPAATPELAASPNAAVAPGTHDWPWSS</sequence>
<comment type="caution">
    <text evidence="2">The sequence shown here is derived from an EMBL/GenBank/DDBJ whole genome shotgun (WGS) entry which is preliminary data.</text>
</comment>
<dbReference type="OrthoDB" id="5245250at2759"/>
<dbReference type="Proteomes" id="UP000094444">
    <property type="component" value="Unassembled WGS sequence"/>
</dbReference>
<feature type="compositionally biased region" description="Polar residues" evidence="1">
    <location>
        <begin position="42"/>
        <end position="51"/>
    </location>
</feature>
<feature type="compositionally biased region" description="Polar residues" evidence="1">
    <location>
        <begin position="121"/>
        <end position="130"/>
    </location>
</feature>
<feature type="compositionally biased region" description="Polar residues" evidence="1">
    <location>
        <begin position="433"/>
        <end position="442"/>
    </location>
</feature>
<feature type="region of interest" description="Disordered" evidence="1">
    <location>
        <begin position="638"/>
        <end position="677"/>
    </location>
</feature>
<dbReference type="AlphaFoldDB" id="A0A2P5HJP3"/>
<accession>A0A2P5HJP3</accession>
<feature type="region of interest" description="Disordered" evidence="1">
    <location>
        <begin position="433"/>
        <end position="475"/>
    </location>
</feature>
<gene>
    <name evidence="2" type="ORF">DHEL01_v211159</name>
</gene>
<dbReference type="EMBL" id="MAVT02001636">
    <property type="protein sequence ID" value="POS70447.1"/>
    <property type="molecule type" value="Genomic_DNA"/>
</dbReference>
<organism evidence="2 3">
    <name type="scientific">Diaporthe helianthi</name>
    <dbReference type="NCBI Taxonomy" id="158607"/>
    <lineage>
        <taxon>Eukaryota</taxon>
        <taxon>Fungi</taxon>
        <taxon>Dikarya</taxon>
        <taxon>Ascomycota</taxon>
        <taxon>Pezizomycotina</taxon>
        <taxon>Sordariomycetes</taxon>
        <taxon>Sordariomycetidae</taxon>
        <taxon>Diaporthales</taxon>
        <taxon>Diaporthaceae</taxon>
        <taxon>Diaporthe</taxon>
    </lineage>
</organism>
<proteinExistence type="predicted"/>
<evidence type="ECO:0000313" key="3">
    <source>
        <dbReference type="Proteomes" id="UP000094444"/>
    </source>
</evidence>
<evidence type="ECO:0000256" key="1">
    <source>
        <dbReference type="SAM" id="MobiDB-lite"/>
    </source>
</evidence>
<protein>
    <submittedName>
        <fullName evidence="2">Uncharacterized protein</fullName>
    </submittedName>
</protein>